<evidence type="ECO:0000259" key="6">
    <source>
        <dbReference type="PROSITE" id="PS50977"/>
    </source>
</evidence>
<dbReference type="PANTHER" id="PTHR30055:SF151">
    <property type="entry name" value="TRANSCRIPTIONAL REGULATORY PROTEIN"/>
    <property type="match status" value="1"/>
</dbReference>
<evidence type="ECO:0000256" key="4">
    <source>
        <dbReference type="PROSITE-ProRule" id="PRU00335"/>
    </source>
</evidence>
<dbReference type="InterPro" id="IPR009057">
    <property type="entry name" value="Homeodomain-like_sf"/>
</dbReference>
<dbReference type="Gene3D" id="1.10.10.60">
    <property type="entry name" value="Homeodomain-like"/>
    <property type="match status" value="1"/>
</dbReference>
<organism evidence="7">
    <name type="scientific">Streptomyces tabacisoli</name>
    <dbReference type="NCBI Taxonomy" id="3156398"/>
    <lineage>
        <taxon>Bacteria</taxon>
        <taxon>Bacillati</taxon>
        <taxon>Actinomycetota</taxon>
        <taxon>Actinomycetes</taxon>
        <taxon>Kitasatosporales</taxon>
        <taxon>Streptomycetaceae</taxon>
        <taxon>Streptomyces</taxon>
    </lineage>
</organism>
<sequence>MSASRAKAAPQAAARRGRPPSTSLNQGVILDAALALVDREGPDALTLRRLGADLGANHTAVLRHFAGKDEILLGLAERLIAEAMDGFAPSGGWRRTLESLARRMRAACLAHPRVAVLVATRVARRDAEFHGADVVVGALRAAGFGDRDAARYYRSLVDTSLALAAYEASVVALGSASREGDRLAWRREYLAVSPDRYPDLAAVAPHLAAADEDDQFETTLALILDAVELRAARL</sequence>
<dbReference type="SUPFAM" id="SSF48498">
    <property type="entry name" value="Tetracyclin repressor-like, C-terminal domain"/>
    <property type="match status" value="1"/>
</dbReference>
<name>A0AAU8J2P3_9ACTN</name>
<dbReference type="Pfam" id="PF02909">
    <property type="entry name" value="TetR_C_1"/>
    <property type="match status" value="1"/>
</dbReference>
<dbReference type="RefSeq" id="WP_353945772.1">
    <property type="nucleotide sequence ID" value="NZ_CP159534.1"/>
</dbReference>
<dbReference type="InterPro" id="IPR001647">
    <property type="entry name" value="HTH_TetR"/>
</dbReference>
<feature type="DNA-binding region" description="H-T-H motif" evidence="4">
    <location>
        <begin position="46"/>
        <end position="65"/>
    </location>
</feature>
<dbReference type="InterPro" id="IPR004111">
    <property type="entry name" value="Repressor_TetR_C"/>
</dbReference>
<feature type="domain" description="HTH tetR-type" evidence="6">
    <location>
        <begin position="23"/>
        <end position="83"/>
    </location>
</feature>
<dbReference type="PROSITE" id="PS50977">
    <property type="entry name" value="HTH_TETR_2"/>
    <property type="match status" value="1"/>
</dbReference>
<evidence type="ECO:0000313" key="7">
    <source>
        <dbReference type="EMBL" id="XCJ74328.1"/>
    </source>
</evidence>
<dbReference type="Gene3D" id="1.10.357.10">
    <property type="entry name" value="Tetracycline Repressor, domain 2"/>
    <property type="match status" value="1"/>
</dbReference>
<dbReference type="EMBL" id="CP159534">
    <property type="protein sequence ID" value="XCJ74328.1"/>
    <property type="molecule type" value="Genomic_DNA"/>
</dbReference>
<dbReference type="KEGG" id="stac:ABII15_32080"/>
<evidence type="ECO:0000256" key="3">
    <source>
        <dbReference type="ARBA" id="ARBA00023163"/>
    </source>
</evidence>
<dbReference type="InterPro" id="IPR050109">
    <property type="entry name" value="HTH-type_TetR-like_transc_reg"/>
</dbReference>
<reference evidence="7" key="1">
    <citation type="submission" date="2024-06" db="EMBL/GenBank/DDBJ databases">
        <title>Streptomyces sp. strain HUAS MG91 genome sequences.</title>
        <authorList>
            <person name="Mo P."/>
        </authorList>
    </citation>
    <scope>NUCLEOTIDE SEQUENCE</scope>
    <source>
        <strain evidence="7">HUAS MG91</strain>
    </source>
</reference>
<evidence type="ECO:0000256" key="5">
    <source>
        <dbReference type="SAM" id="MobiDB-lite"/>
    </source>
</evidence>
<protein>
    <submittedName>
        <fullName evidence="7">TetR/AcrR family transcriptional regulator C-terminal domain-containing protein</fullName>
    </submittedName>
</protein>
<keyword evidence="3" id="KW-0804">Transcription</keyword>
<keyword evidence="1" id="KW-0805">Transcription regulation</keyword>
<dbReference type="Pfam" id="PF00440">
    <property type="entry name" value="TetR_N"/>
    <property type="match status" value="1"/>
</dbReference>
<keyword evidence="2 4" id="KW-0238">DNA-binding</keyword>
<dbReference type="AlphaFoldDB" id="A0AAU8J2P3"/>
<dbReference type="SUPFAM" id="SSF46689">
    <property type="entry name" value="Homeodomain-like"/>
    <property type="match status" value="1"/>
</dbReference>
<dbReference type="PANTHER" id="PTHR30055">
    <property type="entry name" value="HTH-TYPE TRANSCRIPTIONAL REGULATOR RUTR"/>
    <property type="match status" value="1"/>
</dbReference>
<evidence type="ECO:0000256" key="2">
    <source>
        <dbReference type="ARBA" id="ARBA00023125"/>
    </source>
</evidence>
<evidence type="ECO:0000256" key="1">
    <source>
        <dbReference type="ARBA" id="ARBA00023015"/>
    </source>
</evidence>
<proteinExistence type="predicted"/>
<gene>
    <name evidence="7" type="ORF">ABII15_32080</name>
</gene>
<dbReference type="InterPro" id="IPR036271">
    <property type="entry name" value="Tet_transcr_reg_TetR-rel_C_sf"/>
</dbReference>
<feature type="compositionally biased region" description="Low complexity" evidence="5">
    <location>
        <begin position="1"/>
        <end position="14"/>
    </location>
</feature>
<dbReference type="GO" id="GO:0000976">
    <property type="term" value="F:transcription cis-regulatory region binding"/>
    <property type="evidence" value="ECO:0007669"/>
    <property type="project" value="TreeGrafter"/>
</dbReference>
<dbReference type="GO" id="GO:0003700">
    <property type="term" value="F:DNA-binding transcription factor activity"/>
    <property type="evidence" value="ECO:0007669"/>
    <property type="project" value="TreeGrafter"/>
</dbReference>
<feature type="region of interest" description="Disordered" evidence="5">
    <location>
        <begin position="1"/>
        <end position="22"/>
    </location>
</feature>
<dbReference type="GO" id="GO:0045892">
    <property type="term" value="P:negative regulation of DNA-templated transcription"/>
    <property type="evidence" value="ECO:0007669"/>
    <property type="project" value="InterPro"/>
</dbReference>
<accession>A0AAU8J2P3</accession>